<sequence>MVSGMRSVFNIFNLFGLGVVAAFLAIVVVHTNLVEATENAMERSSRFDVAWVGAGGRLEAYALQTSLARYALTGSPEDARQAMLFTDIVVGRFGIFDTEAFRAFVDSKPARRARLDEATSRFDRIVPELKRIETLGKDRSLMLLSEFEQVLKAMDRVGAEAHAEAVNQAAANRRELHDKQSLQKWLATGLFVLIALLLGLAAIQNRFLGKANKKTMRAARDFSYLAHHDSLTGLPNRMAFNNRFEELVTQCVNSTDRQIAILAIDLDGFKDINDRLGHASGDALLVEVAKRMSEACASLPNGIMAARIGGDEFVIILNATGYQDDIAEQAEFIRRQITQLHSVSGSSLVVGATIGFAFNSPGESPHNLLVDSDMALSHAKSEGKSRVIGFNPAMRDGFLRHALIESELASAIENGDIRPHYQIKMDLASGQVVGVEALARWHHHELGHISPAEFVPIAESSEHIVSLGRKILERACIDTLSFPGRLNVSVNLSVRQFARDDVVKTVREVLQATGFPAEQLTLEVTESLMICDANRAIEVLTELKALGVSIALDDFGTGYSALSYLQRFEWDELKIDRSFVFEIEGDMRARAVIGSITSLARKLGIPVTAEGTETVGQVEALRRAGCNTVQGFYFGRPVPGDELHASILHGFATAQKLGWNSAGLSLQAVQLARSTASH</sequence>
<proteinExistence type="predicted"/>
<organism evidence="4 5">
    <name type="scientific">Hoeflea phototrophica (strain DSM 17068 / NCIMB 14078 / DFL-43)</name>
    <dbReference type="NCBI Taxonomy" id="411684"/>
    <lineage>
        <taxon>Bacteria</taxon>
        <taxon>Pseudomonadati</taxon>
        <taxon>Pseudomonadota</taxon>
        <taxon>Alphaproteobacteria</taxon>
        <taxon>Hyphomicrobiales</taxon>
        <taxon>Rhizobiaceae</taxon>
        <taxon>Hoeflea</taxon>
    </lineage>
</organism>
<dbReference type="SUPFAM" id="SSF55073">
    <property type="entry name" value="Nucleotide cyclase"/>
    <property type="match status" value="1"/>
</dbReference>
<dbReference type="Gene3D" id="3.20.20.450">
    <property type="entry name" value="EAL domain"/>
    <property type="match status" value="1"/>
</dbReference>
<dbReference type="HOGENOM" id="CLU_000445_70_50_5"/>
<evidence type="ECO:0000259" key="3">
    <source>
        <dbReference type="PROSITE" id="PS50887"/>
    </source>
</evidence>
<dbReference type="Pfam" id="PF00563">
    <property type="entry name" value="EAL"/>
    <property type="match status" value="1"/>
</dbReference>
<keyword evidence="5" id="KW-1185">Reference proteome</keyword>
<dbReference type="SUPFAM" id="SSF141868">
    <property type="entry name" value="EAL domain-like"/>
    <property type="match status" value="1"/>
</dbReference>
<gene>
    <name evidence="4" type="ORF">HPDFL43_05095</name>
</gene>
<dbReference type="OrthoDB" id="9814202at2"/>
<dbReference type="Pfam" id="PF00990">
    <property type="entry name" value="GGDEF"/>
    <property type="match status" value="1"/>
</dbReference>
<dbReference type="Proteomes" id="UP000004291">
    <property type="component" value="Chromosome"/>
</dbReference>
<dbReference type="EMBL" id="ABIA03000002">
    <property type="protein sequence ID" value="EDQ33802.1"/>
    <property type="molecule type" value="Genomic_DNA"/>
</dbReference>
<evidence type="ECO:0000313" key="4">
    <source>
        <dbReference type="EMBL" id="EDQ33802.1"/>
    </source>
</evidence>
<dbReference type="InterPro" id="IPR029787">
    <property type="entry name" value="Nucleotide_cyclase"/>
</dbReference>
<dbReference type="InterPro" id="IPR035919">
    <property type="entry name" value="EAL_sf"/>
</dbReference>
<reference evidence="4 5" key="1">
    <citation type="submission" date="2007-10" db="EMBL/GenBank/DDBJ databases">
        <authorList>
            <person name="Wagner-Dobler I."/>
            <person name="Ferriera S."/>
            <person name="Johnson J."/>
            <person name="Kravitz S."/>
            <person name="Beeson K."/>
            <person name="Sutton G."/>
            <person name="Rogers Y.-H."/>
            <person name="Friedman R."/>
            <person name="Frazier M."/>
            <person name="Venter J.C."/>
        </authorList>
    </citation>
    <scope>NUCLEOTIDE SEQUENCE [LARGE SCALE GENOMIC DNA]</scope>
    <source>
        <strain evidence="4 5">DFL-43</strain>
    </source>
</reference>
<dbReference type="SMART" id="SM00267">
    <property type="entry name" value="GGDEF"/>
    <property type="match status" value="1"/>
</dbReference>
<dbReference type="InterPro" id="IPR000160">
    <property type="entry name" value="GGDEF_dom"/>
</dbReference>
<feature type="transmembrane region" description="Helical" evidence="1">
    <location>
        <begin position="185"/>
        <end position="208"/>
    </location>
</feature>
<dbReference type="PANTHER" id="PTHR44757:SF2">
    <property type="entry name" value="BIOFILM ARCHITECTURE MAINTENANCE PROTEIN MBAA"/>
    <property type="match status" value="1"/>
</dbReference>
<protein>
    <submittedName>
        <fullName evidence="4">Diguanylate cyclase (GGDEF) domain protein</fullName>
    </submittedName>
</protein>
<dbReference type="SMART" id="SM00052">
    <property type="entry name" value="EAL"/>
    <property type="match status" value="1"/>
</dbReference>
<reference evidence="4 5" key="2">
    <citation type="submission" date="2012-06" db="EMBL/GenBank/DDBJ databases">
        <authorList>
            <person name="Fiebig A."/>
        </authorList>
    </citation>
    <scope>NUCLEOTIDE SEQUENCE [LARGE SCALE GENOMIC DNA]</scope>
    <source>
        <strain evidence="4 5">DFL-43</strain>
    </source>
</reference>
<keyword evidence="1" id="KW-1133">Transmembrane helix</keyword>
<dbReference type="AlphaFoldDB" id="A9D434"/>
<name>A9D434_HOEPD</name>
<keyword evidence="1" id="KW-0472">Membrane</keyword>
<comment type="caution">
    <text evidence="4">The sequence shown here is derived from an EMBL/GenBank/DDBJ whole genome shotgun (WGS) entry which is preliminary data.</text>
</comment>
<dbReference type="InterPro" id="IPR043128">
    <property type="entry name" value="Rev_trsase/Diguanyl_cyclase"/>
</dbReference>
<dbReference type="PROSITE" id="PS50887">
    <property type="entry name" value="GGDEF"/>
    <property type="match status" value="1"/>
</dbReference>
<dbReference type="NCBIfam" id="TIGR00254">
    <property type="entry name" value="GGDEF"/>
    <property type="match status" value="1"/>
</dbReference>
<dbReference type="InterPro" id="IPR052155">
    <property type="entry name" value="Biofilm_reg_signaling"/>
</dbReference>
<keyword evidence="1" id="KW-0812">Transmembrane</keyword>
<dbReference type="Gene3D" id="3.30.70.270">
    <property type="match status" value="1"/>
</dbReference>
<feature type="domain" description="GGDEF" evidence="3">
    <location>
        <begin position="257"/>
        <end position="392"/>
    </location>
</feature>
<accession>A9D434</accession>
<evidence type="ECO:0000313" key="5">
    <source>
        <dbReference type="Proteomes" id="UP000004291"/>
    </source>
</evidence>
<evidence type="ECO:0000256" key="1">
    <source>
        <dbReference type="SAM" id="Phobius"/>
    </source>
</evidence>
<dbReference type="eggNOG" id="COG5001">
    <property type="taxonomic scope" value="Bacteria"/>
</dbReference>
<dbReference type="PANTHER" id="PTHR44757">
    <property type="entry name" value="DIGUANYLATE CYCLASE DGCP"/>
    <property type="match status" value="1"/>
</dbReference>
<dbReference type="CDD" id="cd01949">
    <property type="entry name" value="GGDEF"/>
    <property type="match status" value="1"/>
</dbReference>
<dbReference type="CDD" id="cd01948">
    <property type="entry name" value="EAL"/>
    <property type="match status" value="1"/>
</dbReference>
<feature type="domain" description="EAL" evidence="2">
    <location>
        <begin position="401"/>
        <end position="651"/>
    </location>
</feature>
<dbReference type="PROSITE" id="PS50883">
    <property type="entry name" value="EAL"/>
    <property type="match status" value="1"/>
</dbReference>
<dbReference type="STRING" id="411684.HPDFL43_05095"/>
<evidence type="ECO:0000259" key="2">
    <source>
        <dbReference type="PROSITE" id="PS50883"/>
    </source>
</evidence>
<dbReference type="InterPro" id="IPR001633">
    <property type="entry name" value="EAL_dom"/>
</dbReference>